<dbReference type="Gene3D" id="3.40.190.10">
    <property type="entry name" value="Periplasmic binding protein-like II"/>
    <property type="match status" value="2"/>
</dbReference>
<dbReference type="EMBL" id="JACRTE010000006">
    <property type="protein sequence ID" value="MBC8596536.1"/>
    <property type="molecule type" value="Genomic_DNA"/>
</dbReference>
<dbReference type="RefSeq" id="WP_262432003.1">
    <property type="nucleotide sequence ID" value="NZ_JACRTE010000006.1"/>
</dbReference>
<evidence type="ECO:0000313" key="2">
    <source>
        <dbReference type="EMBL" id="MBC8596536.1"/>
    </source>
</evidence>
<comment type="caution">
    <text evidence="2">The sequence shown here is derived from an EMBL/GenBank/DDBJ whole genome shotgun (WGS) entry which is preliminary data.</text>
</comment>
<dbReference type="PROSITE" id="PS51257">
    <property type="entry name" value="PROKAR_LIPOPROTEIN"/>
    <property type="match status" value="1"/>
</dbReference>
<evidence type="ECO:0000256" key="1">
    <source>
        <dbReference type="SAM" id="SignalP"/>
    </source>
</evidence>
<keyword evidence="3" id="KW-1185">Reference proteome</keyword>
<feature type="chain" id="PRO_5038358053" evidence="1">
    <location>
        <begin position="23"/>
        <end position="551"/>
    </location>
</feature>
<keyword evidence="1" id="KW-0732">Signal</keyword>
<gene>
    <name evidence="2" type="ORF">H8706_06595</name>
</gene>
<dbReference type="InterPro" id="IPR050490">
    <property type="entry name" value="Bact_solute-bd_prot1"/>
</dbReference>
<dbReference type="PANTHER" id="PTHR43649">
    <property type="entry name" value="ARABINOSE-BINDING PROTEIN-RELATED"/>
    <property type="match status" value="1"/>
</dbReference>
<protein>
    <submittedName>
        <fullName evidence="2">Extracellular solute-binding protein</fullName>
    </submittedName>
</protein>
<dbReference type="InterPro" id="IPR006059">
    <property type="entry name" value="SBP"/>
</dbReference>
<organism evidence="2 3">
    <name type="scientific">Qingrenia yutianensis</name>
    <dbReference type="NCBI Taxonomy" id="2763676"/>
    <lineage>
        <taxon>Bacteria</taxon>
        <taxon>Bacillati</taxon>
        <taxon>Bacillota</taxon>
        <taxon>Clostridia</taxon>
        <taxon>Eubacteriales</taxon>
        <taxon>Oscillospiraceae</taxon>
        <taxon>Qingrenia</taxon>
    </lineage>
</organism>
<dbReference type="AlphaFoldDB" id="A0A926ISY7"/>
<proteinExistence type="predicted"/>
<feature type="signal peptide" evidence="1">
    <location>
        <begin position="1"/>
        <end position="22"/>
    </location>
</feature>
<dbReference type="PANTHER" id="PTHR43649:SF12">
    <property type="entry name" value="DIACETYLCHITOBIOSE BINDING PROTEIN DASA"/>
    <property type="match status" value="1"/>
</dbReference>
<dbReference type="Proteomes" id="UP000647416">
    <property type="component" value="Unassembled WGS sequence"/>
</dbReference>
<dbReference type="Pfam" id="PF01547">
    <property type="entry name" value="SBP_bac_1"/>
    <property type="match status" value="1"/>
</dbReference>
<accession>A0A926ISY7</accession>
<name>A0A926ISY7_9FIRM</name>
<sequence>MRKIYKALAIMTAIVTTFSACGKNSDNASVSNAGEYVADTNLNAPGEFPVCKNKITLKIGIPKDPLVTDYDTNLYTQAIKEKMNCDIEFSYLPSSSDEAKQKVELMISAGGADLPDVIINVPLSDSAISRYASKGFIVPLNNYYKNSSYYIKKVMEEEPNLEKMITMVDGNIYVVPKYLKIMQNELGYRMWIYEPWLKKLGLETPKTTDDFYNVLKAFKEKDPNGNGIADEIPLLGATNGGESWFLDYLSAAFLPINPQSDYLYVENGKIKAAYVQDEYKEAIKYMSKLCKEGLLSPSSFTSAGAQSRQTVQNPNAVQVGTFTTMAPTYLIGSDERQNGYKILPPLTQENGTGYAVYAPSIPVNSFFITKNCKNPEAAFRMADIMMSEEMTIWSRFGKEGTDWLKPTAGQKSMFDYMGYEAKINPVLAWGAPQNSHWQNAAPGYRSYALSFSTVENGSNIFETEIANKLESYKEKIPKEYITKIIYTEEETDEVNEIQQNINSYKNDMITRFIIGDLDVDAKWDSYIKELKSIGVERLVSTAQKAYERTNK</sequence>
<reference evidence="2" key="1">
    <citation type="submission" date="2020-08" db="EMBL/GenBank/DDBJ databases">
        <title>Genome public.</title>
        <authorList>
            <person name="Liu C."/>
            <person name="Sun Q."/>
        </authorList>
    </citation>
    <scope>NUCLEOTIDE SEQUENCE</scope>
    <source>
        <strain evidence="2">NSJ-50</strain>
    </source>
</reference>
<dbReference type="SUPFAM" id="SSF53850">
    <property type="entry name" value="Periplasmic binding protein-like II"/>
    <property type="match status" value="1"/>
</dbReference>
<evidence type="ECO:0000313" key="3">
    <source>
        <dbReference type="Proteomes" id="UP000647416"/>
    </source>
</evidence>